<proteinExistence type="predicted"/>
<dbReference type="Gene3D" id="1.10.3210.10">
    <property type="entry name" value="Hypothetical protein af1432"/>
    <property type="match status" value="1"/>
</dbReference>
<accession>A0A7C5MWE4</accession>
<dbReference type="PROSITE" id="PS51833">
    <property type="entry name" value="HDOD"/>
    <property type="match status" value="1"/>
</dbReference>
<dbReference type="PANTHER" id="PTHR33525:SF3">
    <property type="entry name" value="RIBONUCLEASE Y"/>
    <property type="match status" value="1"/>
</dbReference>
<evidence type="ECO:0000259" key="1">
    <source>
        <dbReference type="PROSITE" id="PS51833"/>
    </source>
</evidence>
<comment type="caution">
    <text evidence="2">The sequence shown here is derived from an EMBL/GenBank/DDBJ whole genome shotgun (WGS) entry which is preliminary data.</text>
</comment>
<evidence type="ECO:0000313" key="2">
    <source>
        <dbReference type="EMBL" id="HHH13001.1"/>
    </source>
</evidence>
<feature type="domain" description="HDOD" evidence="1">
    <location>
        <begin position="44"/>
        <end position="240"/>
    </location>
</feature>
<reference evidence="2" key="1">
    <citation type="journal article" date="2020" name="mSystems">
        <title>Genome- and Community-Level Interaction Insights into Carbon Utilization and Element Cycling Functions of Hydrothermarchaeota in Hydrothermal Sediment.</title>
        <authorList>
            <person name="Zhou Z."/>
            <person name="Liu Y."/>
            <person name="Xu W."/>
            <person name="Pan J."/>
            <person name="Luo Z.H."/>
            <person name="Li M."/>
        </authorList>
    </citation>
    <scope>NUCLEOTIDE SEQUENCE [LARGE SCALE GENOMIC DNA]</scope>
    <source>
        <strain evidence="2">HyVt-535</strain>
    </source>
</reference>
<protein>
    <submittedName>
        <fullName evidence="2">HDOD domain-containing protein</fullName>
    </submittedName>
</protein>
<dbReference type="Proteomes" id="UP000886100">
    <property type="component" value="Unassembled WGS sequence"/>
</dbReference>
<gene>
    <name evidence="2" type="ORF">ENJ98_02085</name>
</gene>
<feature type="non-terminal residue" evidence="2">
    <location>
        <position position="1"/>
    </location>
</feature>
<dbReference type="CDD" id="cd00077">
    <property type="entry name" value="HDc"/>
    <property type="match status" value="1"/>
</dbReference>
<dbReference type="SUPFAM" id="SSF109604">
    <property type="entry name" value="HD-domain/PDEase-like"/>
    <property type="match status" value="1"/>
</dbReference>
<dbReference type="AlphaFoldDB" id="A0A7C5MWE4"/>
<dbReference type="SMART" id="SM00471">
    <property type="entry name" value="HDc"/>
    <property type="match status" value="1"/>
</dbReference>
<sequence length="307" mass="33523">ATHQFLSKPCDAAMLKDTVNRALGLRALLKREDIGRVIARIESLPSLPTLYQEVMAQVSSANGSLAKVGEIISRDLGMTAKILQLVNSSFFGLSTHVSSPAQATSLLGLDTIRGLILTSKVFSQFDTAHSRLDLEALWVHSTRVGALSREIAREAALDRREQDHAFMAGMLHDLGKLVFACSFTEEYNRVLEENSGQEGALWRLEQEAFGCTHAEIGAYLMGIWGLPSTIVEALAYHHYPSHSSGAGFTPLAAVYVANVLLTYPAEDGEALRGKMDLPYLERLGCEARLPRWVEARDRLLGGEGEAA</sequence>
<dbReference type="InterPro" id="IPR052340">
    <property type="entry name" value="RNase_Y/CdgJ"/>
</dbReference>
<name>A0A7C5MWE4_9GAMM</name>
<dbReference type="PANTHER" id="PTHR33525">
    <property type="match status" value="1"/>
</dbReference>
<organism evidence="2">
    <name type="scientific">Thiolapillus brandeum</name>
    <dbReference type="NCBI Taxonomy" id="1076588"/>
    <lineage>
        <taxon>Bacteria</taxon>
        <taxon>Pseudomonadati</taxon>
        <taxon>Pseudomonadota</taxon>
        <taxon>Gammaproteobacteria</taxon>
        <taxon>Chromatiales</taxon>
        <taxon>Sedimenticolaceae</taxon>
        <taxon>Thiolapillus</taxon>
    </lineage>
</organism>
<dbReference type="InterPro" id="IPR013976">
    <property type="entry name" value="HDOD"/>
</dbReference>
<dbReference type="Pfam" id="PF08668">
    <property type="entry name" value="HDOD"/>
    <property type="match status" value="1"/>
</dbReference>
<dbReference type="EMBL" id="DROM01000132">
    <property type="protein sequence ID" value="HHH13001.1"/>
    <property type="molecule type" value="Genomic_DNA"/>
</dbReference>
<dbReference type="InterPro" id="IPR003607">
    <property type="entry name" value="HD/PDEase_dom"/>
</dbReference>